<proteinExistence type="predicted"/>
<accession>A0A7S2PPT5</accession>
<sequence length="136" mass="15511">MNRLLLRSTRTGGKFNGAMRRFGAGQPESQSMKAKLFENSHYEGWEPIIYTTYAVATAIIVFGIGNKPDTDIKSWAQGEAIARMKLQESGAIEKFEFGVHYDTDKKYQFDDKANPLDPFKQEDDDEEDDDDEDDDE</sequence>
<feature type="region of interest" description="Disordered" evidence="1">
    <location>
        <begin position="108"/>
        <end position="136"/>
    </location>
</feature>
<organism evidence="2">
    <name type="scientific">Leptocylindrus danicus</name>
    <dbReference type="NCBI Taxonomy" id="163516"/>
    <lineage>
        <taxon>Eukaryota</taxon>
        <taxon>Sar</taxon>
        <taxon>Stramenopiles</taxon>
        <taxon>Ochrophyta</taxon>
        <taxon>Bacillariophyta</taxon>
        <taxon>Coscinodiscophyceae</taxon>
        <taxon>Chaetocerotophycidae</taxon>
        <taxon>Leptocylindrales</taxon>
        <taxon>Leptocylindraceae</taxon>
        <taxon>Leptocylindrus</taxon>
    </lineage>
</organism>
<protein>
    <recommendedName>
        <fullName evidence="3">Complex I-ESSS</fullName>
    </recommendedName>
</protein>
<dbReference type="EMBL" id="HBGY01032632">
    <property type="protein sequence ID" value="CAD9612379.1"/>
    <property type="molecule type" value="Transcribed_RNA"/>
</dbReference>
<dbReference type="AlphaFoldDB" id="A0A7S2PPT5"/>
<dbReference type="PANTHER" id="PTHR40637">
    <property type="entry name" value="ESSS SUBUNIT OF NADH:UBIQUINONE OXIDOREDUCTASE (COMPLEX I) PROTEIN"/>
    <property type="match status" value="1"/>
</dbReference>
<evidence type="ECO:0000313" key="2">
    <source>
        <dbReference type="EMBL" id="CAD9612379.1"/>
    </source>
</evidence>
<name>A0A7S2PPT5_9STRA</name>
<feature type="compositionally biased region" description="Acidic residues" evidence="1">
    <location>
        <begin position="122"/>
        <end position="136"/>
    </location>
</feature>
<evidence type="ECO:0008006" key="3">
    <source>
        <dbReference type="Google" id="ProtNLM"/>
    </source>
</evidence>
<evidence type="ECO:0000256" key="1">
    <source>
        <dbReference type="SAM" id="MobiDB-lite"/>
    </source>
</evidence>
<dbReference type="PANTHER" id="PTHR40637:SF1">
    <property type="entry name" value="ESSS SUBUNIT OF NADH:UBIQUINONE OXIDOREDUCTASE (COMPLEX I) PROTEIN"/>
    <property type="match status" value="1"/>
</dbReference>
<gene>
    <name evidence="2" type="ORF">LDAN0321_LOCUS20417</name>
</gene>
<reference evidence="2" key="1">
    <citation type="submission" date="2021-01" db="EMBL/GenBank/DDBJ databases">
        <authorList>
            <person name="Corre E."/>
            <person name="Pelletier E."/>
            <person name="Niang G."/>
            <person name="Scheremetjew M."/>
            <person name="Finn R."/>
            <person name="Kale V."/>
            <person name="Holt S."/>
            <person name="Cochrane G."/>
            <person name="Meng A."/>
            <person name="Brown T."/>
            <person name="Cohen L."/>
        </authorList>
    </citation>
    <scope>NUCLEOTIDE SEQUENCE</scope>
    <source>
        <strain evidence="2">B650</strain>
    </source>
</reference>